<dbReference type="VEuPathDB" id="FungiDB:FVEG_14983"/>
<dbReference type="Proteomes" id="UP000009096">
    <property type="component" value="Chromosome 6"/>
</dbReference>
<gene>
    <name evidence="1" type="ORF">FVEG_14983</name>
</gene>
<name>W7LUP2_GIBM7</name>
<dbReference type="EMBL" id="DS022243">
    <property type="protein sequence ID" value="EWG39200.1"/>
    <property type="molecule type" value="Genomic_DNA"/>
</dbReference>
<evidence type="ECO:0000313" key="2">
    <source>
        <dbReference type="Proteomes" id="UP000009096"/>
    </source>
</evidence>
<dbReference type="RefSeq" id="XP_018745391.1">
    <property type="nucleotide sequence ID" value="XM_018904060.1"/>
</dbReference>
<accession>W7LUP2</accession>
<keyword evidence="2" id="KW-1185">Reference proteome</keyword>
<proteinExistence type="predicted"/>
<dbReference type="EMBL" id="CM000583">
    <property type="protein sequence ID" value="EWG39200.1"/>
    <property type="molecule type" value="Genomic_DNA"/>
</dbReference>
<dbReference type="GeneID" id="30071859"/>
<dbReference type="KEGG" id="fvr:FVEG_14983"/>
<evidence type="ECO:0000313" key="1">
    <source>
        <dbReference type="EMBL" id="EWG39200.1"/>
    </source>
</evidence>
<reference evidence="1 2" key="1">
    <citation type="journal article" date="2010" name="Nature">
        <title>Comparative genomics reveals mobile pathogenicity chromosomes in Fusarium.</title>
        <authorList>
            <person name="Ma L.J."/>
            <person name="van der Does H.C."/>
            <person name="Borkovich K.A."/>
            <person name="Coleman J.J."/>
            <person name="Daboussi M.J."/>
            <person name="Di Pietro A."/>
            <person name="Dufresne M."/>
            <person name="Freitag M."/>
            <person name="Grabherr M."/>
            <person name="Henrissat B."/>
            <person name="Houterman P.M."/>
            <person name="Kang S."/>
            <person name="Shim W.B."/>
            <person name="Woloshuk C."/>
            <person name="Xie X."/>
            <person name="Xu J.R."/>
            <person name="Antoniw J."/>
            <person name="Baker S.E."/>
            <person name="Bluhm B.H."/>
            <person name="Breakspear A."/>
            <person name="Brown D.W."/>
            <person name="Butchko R.A."/>
            <person name="Chapman S."/>
            <person name="Coulson R."/>
            <person name="Coutinho P.M."/>
            <person name="Danchin E.G."/>
            <person name="Diener A."/>
            <person name="Gale L.R."/>
            <person name="Gardiner D.M."/>
            <person name="Goff S."/>
            <person name="Hammond-Kosack K.E."/>
            <person name="Hilburn K."/>
            <person name="Hua-Van A."/>
            <person name="Jonkers W."/>
            <person name="Kazan K."/>
            <person name="Kodira C.D."/>
            <person name="Koehrsen M."/>
            <person name="Kumar L."/>
            <person name="Lee Y.H."/>
            <person name="Li L."/>
            <person name="Manners J.M."/>
            <person name="Miranda-Saavedra D."/>
            <person name="Mukherjee M."/>
            <person name="Park G."/>
            <person name="Park J."/>
            <person name="Park S.Y."/>
            <person name="Proctor R.H."/>
            <person name="Regev A."/>
            <person name="Ruiz-Roldan M.C."/>
            <person name="Sain D."/>
            <person name="Sakthikumar S."/>
            <person name="Sykes S."/>
            <person name="Schwartz D.C."/>
            <person name="Turgeon B.G."/>
            <person name="Wapinski I."/>
            <person name="Yoder O."/>
            <person name="Young S."/>
            <person name="Zeng Q."/>
            <person name="Zhou S."/>
            <person name="Galagan J."/>
            <person name="Cuomo C.A."/>
            <person name="Kistler H.C."/>
            <person name="Rep M."/>
        </authorList>
    </citation>
    <scope>NUCLEOTIDE SEQUENCE [LARGE SCALE GENOMIC DNA]</scope>
    <source>
        <strain evidence="2">M3125 / FGSC 7600</strain>
    </source>
</reference>
<organism evidence="1 2">
    <name type="scientific">Gibberella moniliformis (strain M3125 / FGSC 7600)</name>
    <name type="common">Maize ear and stalk rot fungus</name>
    <name type="synonym">Fusarium verticillioides</name>
    <dbReference type="NCBI Taxonomy" id="334819"/>
    <lineage>
        <taxon>Eukaryota</taxon>
        <taxon>Fungi</taxon>
        <taxon>Dikarya</taxon>
        <taxon>Ascomycota</taxon>
        <taxon>Pezizomycotina</taxon>
        <taxon>Sordariomycetes</taxon>
        <taxon>Hypocreomycetidae</taxon>
        <taxon>Hypocreales</taxon>
        <taxon>Nectriaceae</taxon>
        <taxon>Fusarium</taxon>
        <taxon>Fusarium fujikuroi species complex</taxon>
    </lineage>
</organism>
<sequence>MIELSSEAVHNDQFALSCRVRRQLHPADNKTVEPFHHDLRLKAKVSELSLSVGG</sequence>
<dbReference type="AlphaFoldDB" id="W7LUP2"/>
<protein>
    <submittedName>
        <fullName evidence="1">Uncharacterized protein</fullName>
    </submittedName>
</protein>